<dbReference type="Proteomes" id="UP001470230">
    <property type="component" value="Unassembled WGS sequence"/>
</dbReference>
<evidence type="ECO:0000256" key="2">
    <source>
        <dbReference type="SAM" id="MobiDB-lite"/>
    </source>
</evidence>
<feature type="coiled-coil region" evidence="1">
    <location>
        <begin position="194"/>
        <end position="224"/>
    </location>
</feature>
<sequence>MDVDFVQRIMREKSYPLEKVSSPKTGIKGKQRRFRNKYNPNNGKNEKDPRDLLATVNDQFNDPEYLNEIGLHLKEDIEKIKKEVIPLRQRLQIYMKMEEKAENLPPEAVTLDLLDPQPAKNVDVSQRANQLNIAVTELDSQLNTMQKYYCEKTKIDLKDDISIHQEKISDLNGKIDCMNEAIRLQNTQKEEIMNSKIREKIDRYNEKINNLNFLLNEMKEEQQEDIDHHFAIVCQREADPALQNQLATLQRQLNSLQYIKAQRQVELNKQMKRYEVQKKSVSAVIERHIQSSKNSSRNAKMSKRFTRELNNDYRSSRESKKRVNSQSSSSSGYSNPENEQENIYRRRFKYQTNKNSKKYQLSDEQSDIYYLEDAEVQTKEIDFNSLVNANFGSDPEKGLRFRHHRRRIRKHPKRDQPNSAVSQDDDIDEEMEINYDFPTNIQFLQFPSSRRKEKLTEQGKTNKKEHNNASIELVDTNKYLTGNTKQDENNDSNLKPEIEITYDIDTSNMKSCPPTNPTSNDITNNLNTTATVFQEETINPMPNHQALSQPVTNDTNNETDIDISISIQEIPTNNLEEKAKTFPFNEANLETKDDKVETNETITNDNVLDTDTDNDTNNSGIRISASFAENAINILGHSKFVSDNEEEEFPKELINNDSMLINFNAKATTTPDVNENKQEENTNLNYEITFPRPRDFSIPNVIQKTEAIPDIIEEEDVNDNSRNDGNSYTSIYNNLPCPSLSMKGSCCLQTVETGS</sequence>
<feature type="compositionally biased region" description="Basic and acidic residues" evidence="2">
    <location>
        <begin position="305"/>
        <end position="318"/>
    </location>
</feature>
<reference evidence="3 4" key="1">
    <citation type="submission" date="2024-04" db="EMBL/GenBank/DDBJ databases">
        <title>Tritrichomonas musculus Genome.</title>
        <authorList>
            <person name="Alves-Ferreira E."/>
            <person name="Grigg M."/>
            <person name="Lorenzi H."/>
            <person name="Galac M."/>
        </authorList>
    </citation>
    <scope>NUCLEOTIDE SEQUENCE [LARGE SCALE GENOMIC DNA]</scope>
    <source>
        <strain evidence="3 4">EAF2021</strain>
    </source>
</reference>
<accession>A0ABR2KMT9</accession>
<feature type="compositionally biased region" description="Basic residues" evidence="2">
    <location>
        <begin position="27"/>
        <end position="36"/>
    </location>
</feature>
<keyword evidence="4" id="KW-1185">Reference proteome</keyword>
<feature type="region of interest" description="Disordered" evidence="2">
    <location>
        <begin position="20"/>
        <end position="50"/>
    </location>
</feature>
<organism evidence="3 4">
    <name type="scientific">Tritrichomonas musculus</name>
    <dbReference type="NCBI Taxonomy" id="1915356"/>
    <lineage>
        <taxon>Eukaryota</taxon>
        <taxon>Metamonada</taxon>
        <taxon>Parabasalia</taxon>
        <taxon>Tritrichomonadida</taxon>
        <taxon>Tritrichomonadidae</taxon>
        <taxon>Tritrichomonas</taxon>
    </lineage>
</organism>
<gene>
    <name evidence="3" type="ORF">M9Y10_029684</name>
</gene>
<dbReference type="EMBL" id="JAPFFF010000004">
    <property type="protein sequence ID" value="KAK8892455.1"/>
    <property type="molecule type" value="Genomic_DNA"/>
</dbReference>
<feature type="compositionally biased region" description="Low complexity" evidence="2">
    <location>
        <begin position="325"/>
        <end position="334"/>
    </location>
</feature>
<name>A0ABR2KMT9_9EUKA</name>
<evidence type="ECO:0000256" key="1">
    <source>
        <dbReference type="SAM" id="Coils"/>
    </source>
</evidence>
<keyword evidence="1" id="KW-0175">Coiled coil</keyword>
<proteinExistence type="predicted"/>
<feature type="region of interest" description="Disordered" evidence="2">
    <location>
        <begin position="287"/>
        <end position="343"/>
    </location>
</feature>
<evidence type="ECO:0000313" key="3">
    <source>
        <dbReference type="EMBL" id="KAK8892455.1"/>
    </source>
</evidence>
<comment type="caution">
    <text evidence="3">The sequence shown here is derived from an EMBL/GenBank/DDBJ whole genome shotgun (WGS) entry which is preliminary data.</text>
</comment>
<feature type="region of interest" description="Disordered" evidence="2">
    <location>
        <begin position="406"/>
        <end position="425"/>
    </location>
</feature>
<protein>
    <submittedName>
        <fullName evidence="3">Uncharacterized protein</fullName>
    </submittedName>
</protein>
<evidence type="ECO:0000313" key="4">
    <source>
        <dbReference type="Proteomes" id="UP001470230"/>
    </source>
</evidence>